<dbReference type="AlphaFoldDB" id="A0A1E7FT57"/>
<evidence type="ECO:0000256" key="4">
    <source>
        <dbReference type="PROSITE-ProRule" id="PRU00134"/>
    </source>
</evidence>
<feature type="domain" description="MYND-type" evidence="6">
    <location>
        <begin position="59"/>
        <end position="106"/>
    </location>
</feature>
<evidence type="ECO:0000259" key="5">
    <source>
        <dbReference type="PROSITE" id="PS50280"/>
    </source>
</evidence>
<dbReference type="Gene3D" id="1.25.40.10">
    <property type="entry name" value="Tetratricopeptide repeat domain"/>
    <property type="match status" value="1"/>
</dbReference>
<keyword evidence="3" id="KW-0862">Zinc</keyword>
<dbReference type="SUPFAM" id="SSF144232">
    <property type="entry name" value="HIT/MYND zinc finger-like"/>
    <property type="match status" value="1"/>
</dbReference>
<dbReference type="KEGG" id="fcy:FRACYDRAFT_234963"/>
<dbReference type="Pfam" id="PF01753">
    <property type="entry name" value="zf-MYND"/>
    <property type="match status" value="1"/>
</dbReference>
<reference evidence="7 8" key="1">
    <citation type="submission" date="2016-09" db="EMBL/GenBank/DDBJ databases">
        <title>Extensive genetic diversity and differential bi-allelic expression allows diatom success in the polar Southern Ocean.</title>
        <authorList>
            <consortium name="DOE Joint Genome Institute"/>
            <person name="Mock T."/>
            <person name="Otillar R.P."/>
            <person name="Strauss J."/>
            <person name="Dupont C."/>
            <person name="Frickenhaus S."/>
            <person name="Maumus F."/>
            <person name="Mcmullan M."/>
            <person name="Sanges R."/>
            <person name="Schmutz J."/>
            <person name="Toseland A."/>
            <person name="Valas R."/>
            <person name="Veluchamy A."/>
            <person name="Ward B.J."/>
            <person name="Allen A."/>
            <person name="Barry K."/>
            <person name="Falciatore A."/>
            <person name="Ferrante M."/>
            <person name="Fortunato A.E."/>
            <person name="Gloeckner G."/>
            <person name="Gruber A."/>
            <person name="Hipkin R."/>
            <person name="Janech M."/>
            <person name="Kroth P."/>
            <person name="Leese F."/>
            <person name="Lindquist E."/>
            <person name="Lyon B.R."/>
            <person name="Martin J."/>
            <person name="Mayer C."/>
            <person name="Parker M."/>
            <person name="Quesneville H."/>
            <person name="Raymond J."/>
            <person name="Uhlig C."/>
            <person name="Valentin K.U."/>
            <person name="Worden A.Z."/>
            <person name="Armbrust E.V."/>
            <person name="Bowler C."/>
            <person name="Green B."/>
            <person name="Moulton V."/>
            <person name="Van Oosterhout C."/>
            <person name="Grigoriev I."/>
        </authorList>
    </citation>
    <scope>NUCLEOTIDE SEQUENCE [LARGE SCALE GENOMIC DNA]</scope>
    <source>
        <strain evidence="7 8">CCMP1102</strain>
    </source>
</reference>
<dbReference type="PROSITE" id="PS50865">
    <property type="entry name" value="ZF_MYND_2"/>
    <property type="match status" value="1"/>
</dbReference>
<evidence type="ECO:0000313" key="7">
    <source>
        <dbReference type="EMBL" id="OEU21338.1"/>
    </source>
</evidence>
<dbReference type="InterPro" id="IPR002893">
    <property type="entry name" value="Znf_MYND"/>
</dbReference>
<accession>A0A1E7FT57</accession>
<dbReference type="Gene3D" id="6.10.140.2220">
    <property type="match status" value="1"/>
</dbReference>
<feature type="domain" description="SET" evidence="5">
    <location>
        <begin position="184"/>
        <end position="314"/>
    </location>
</feature>
<dbReference type="InterPro" id="IPR046341">
    <property type="entry name" value="SET_dom_sf"/>
</dbReference>
<evidence type="ECO:0000256" key="1">
    <source>
        <dbReference type="ARBA" id="ARBA00022723"/>
    </source>
</evidence>
<dbReference type="OrthoDB" id="265717at2759"/>
<dbReference type="GO" id="GO:0005634">
    <property type="term" value="C:nucleus"/>
    <property type="evidence" value="ECO:0007669"/>
    <property type="project" value="TreeGrafter"/>
</dbReference>
<dbReference type="PANTHER" id="PTHR12197">
    <property type="entry name" value="HISTONE-LYSINE N-METHYLTRANSFERASE SMYD"/>
    <property type="match status" value="1"/>
</dbReference>
<dbReference type="CDD" id="cd20071">
    <property type="entry name" value="SET_SMYD"/>
    <property type="match status" value="1"/>
</dbReference>
<dbReference type="Pfam" id="PF00856">
    <property type="entry name" value="SET"/>
    <property type="match status" value="1"/>
</dbReference>
<dbReference type="GO" id="GO:0008270">
    <property type="term" value="F:zinc ion binding"/>
    <property type="evidence" value="ECO:0007669"/>
    <property type="project" value="UniProtKB-KW"/>
</dbReference>
<dbReference type="Proteomes" id="UP000095751">
    <property type="component" value="Unassembled WGS sequence"/>
</dbReference>
<dbReference type="InterPro" id="IPR011990">
    <property type="entry name" value="TPR-like_helical_dom_sf"/>
</dbReference>
<dbReference type="InterPro" id="IPR050869">
    <property type="entry name" value="H3K4_H4K5_MeTrfase"/>
</dbReference>
<evidence type="ECO:0000256" key="3">
    <source>
        <dbReference type="ARBA" id="ARBA00022833"/>
    </source>
</evidence>
<keyword evidence="1" id="KW-0479">Metal-binding</keyword>
<dbReference type="PROSITE" id="PS50280">
    <property type="entry name" value="SET"/>
    <property type="match status" value="1"/>
</dbReference>
<evidence type="ECO:0000313" key="8">
    <source>
        <dbReference type="Proteomes" id="UP000095751"/>
    </source>
</evidence>
<keyword evidence="8" id="KW-1185">Reference proteome</keyword>
<dbReference type="Gene3D" id="2.170.270.10">
    <property type="entry name" value="SET domain"/>
    <property type="match status" value="1"/>
</dbReference>
<gene>
    <name evidence="7" type="ORF">FRACYDRAFT_234963</name>
</gene>
<organism evidence="7 8">
    <name type="scientific">Fragilariopsis cylindrus CCMP1102</name>
    <dbReference type="NCBI Taxonomy" id="635003"/>
    <lineage>
        <taxon>Eukaryota</taxon>
        <taxon>Sar</taxon>
        <taxon>Stramenopiles</taxon>
        <taxon>Ochrophyta</taxon>
        <taxon>Bacillariophyta</taxon>
        <taxon>Bacillariophyceae</taxon>
        <taxon>Bacillariophycidae</taxon>
        <taxon>Bacillariales</taxon>
        <taxon>Bacillariaceae</taxon>
        <taxon>Fragilariopsis</taxon>
    </lineage>
</organism>
<dbReference type="InParanoid" id="A0A1E7FT57"/>
<evidence type="ECO:0000256" key="2">
    <source>
        <dbReference type="ARBA" id="ARBA00022771"/>
    </source>
</evidence>
<sequence>MGDDIQDCCVLPEAIEARTLEIDSDRRAYSRRFIHSGEVIIRNLPTAHALLDEHQRERCSRCLSTTRRQSNSNDKNSLLRCGGCKQAWYCSRECQRLDFSLHKVECKEAPILLSLNDGHGSSNSKLLVRNFLALRLKNGKVNNNNCCQYCYGNDLRPRDVTIQCGKNHFEKLIQYGNGPLEDQETIDIRRAAQALWNQRKVLNKILMPEIDNYDDDADTETVVINDRSELEDQLERDMRRFRVNNFGVTDSLVRVIGGAVYPLGALLNHSCSPNCLVRYDLSSESSSQCHEPPVMELIAAQDIPIGEELTHSYIELVSSKKSRISNLKQMYGFDCFCPRCCRKKKANSDRTSLKDIGSNHKNDDFKIRLPNNYGSLSPTKLTRWILHNYNPAISNATMTNSTKGTSYLTSFDQDIIFKSLNENDPAIIEAIKVKQQQAKFFMMNGDLEDELSSLKEVVQILKQLTSASGEDQLPLSLELYQARCDRLGSLIVAGGQDNTKEALIECEHIVSFLCLALKHFPNHSLLGLQLFTLGDLYDSNRKSDEAQKTYVWARKNLQISQGRESEMVMLLNEKIVG</sequence>
<protein>
    <submittedName>
        <fullName evidence="7">SET domain-containing protein</fullName>
    </submittedName>
</protein>
<evidence type="ECO:0000259" key="6">
    <source>
        <dbReference type="PROSITE" id="PS50865"/>
    </source>
</evidence>
<dbReference type="SUPFAM" id="SSF82199">
    <property type="entry name" value="SET domain"/>
    <property type="match status" value="1"/>
</dbReference>
<dbReference type="InterPro" id="IPR001214">
    <property type="entry name" value="SET_dom"/>
</dbReference>
<dbReference type="EMBL" id="KV784354">
    <property type="protein sequence ID" value="OEU21338.1"/>
    <property type="molecule type" value="Genomic_DNA"/>
</dbReference>
<keyword evidence="2 4" id="KW-0863">Zinc-finger</keyword>
<dbReference type="PANTHER" id="PTHR12197:SF251">
    <property type="entry name" value="EG:BACR7C10.4 PROTEIN"/>
    <property type="match status" value="1"/>
</dbReference>
<dbReference type="Gene3D" id="1.10.220.160">
    <property type="match status" value="1"/>
</dbReference>
<proteinExistence type="predicted"/>
<name>A0A1E7FT57_9STRA</name>